<dbReference type="GO" id="GO:0051301">
    <property type="term" value="P:cell division"/>
    <property type="evidence" value="ECO:0007669"/>
    <property type="project" value="UniProtKB-KW"/>
</dbReference>
<dbReference type="GO" id="GO:0000466">
    <property type="term" value="P:maturation of 5.8S rRNA from tricistronic rRNA transcript (SSU-rRNA, 5.8S rRNA, LSU-rRNA)"/>
    <property type="evidence" value="ECO:0007669"/>
    <property type="project" value="TreeGrafter"/>
</dbReference>
<dbReference type="InterPro" id="IPR050082">
    <property type="entry name" value="RNA_methyltr_RlmE"/>
</dbReference>
<dbReference type="SUPFAM" id="SSF53335">
    <property type="entry name" value="S-adenosyl-L-methionine-dependent methyltransferases"/>
    <property type="match status" value="1"/>
</dbReference>
<keyword evidence="5" id="KW-0132">Cell division</keyword>
<dbReference type="RefSeq" id="XP_029240067.1">
    <property type="nucleotide sequence ID" value="XM_029380096.1"/>
</dbReference>
<dbReference type="OrthoDB" id="20105at2759"/>
<proteinExistence type="predicted"/>
<dbReference type="VEuPathDB" id="TriTrypDB:TRSC58_03296"/>
<evidence type="ECO:0000256" key="2">
    <source>
        <dbReference type="ARBA" id="ARBA00022679"/>
    </source>
</evidence>
<evidence type="ECO:0000256" key="1">
    <source>
        <dbReference type="ARBA" id="ARBA00022603"/>
    </source>
</evidence>
<keyword evidence="3" id="KW-0949">S-adenosyl-L-methionine</keyword>
<dbReference type="PANTHER" id="PTHR10920">
    <property type="entry name" value="RIBOSOMAL RNA METHYLTRANSFERASE"/>
    <property type="match status" value="1"/>
</dbReference>
<evidence type="ECO:0000313" key="6">
    <source>
        <dbReference type="Proteomes" id="UP000283634"/>
    </source>
</evidence>
<keyword evidence="2 5" id="KW-0808">Transferase</keyword>
<reference evidence="5 6" key="1">
    <citation type="journal article" date="2018" name="BMC Genomics">
        <title>Genomic comparison of Trypanosoma conorhini and Trypanosoma rangeli to Trypanosoma cruzi strains of high and low virulence.</title>
        <authorList>
            <person name="Bradwell K.R."/>
            <person name="Koparde V.N."/>
            <person name="Matveyev A.V."/>
            <person name="Serrano M.G."/>
            <person name="Alves J.M."/>
            <person name="Parikh H."/>
            <person name="Huang B."/>
            <person name="Lee V."/>
            <person name="Espinosa-Alvarez O."/>
            <person name="Ortiz P.A."/>
            <person name="Costa-Martins A.G."/>
            <person name="Teixeira M.M."/>
            <person name="Buck G.A."/>
        </authorList>
    </citation>
    <scope>NUCLEOTIDE SEQUENCE [LARGE SCALE GENOMIC DNA]</scope>
    <source>
        <strain evidence="5 6">AM80</strain>
    </source>
</reference>
<feature type="domain" description="Ribosomal RNA methyltransferase FtsJ" evidence="4">
    <location>
        <begin position="2"/>
        <end position="208"/>
    </location>
</feature>
<dbReference type="EMBL" id="MKGL01000077">
    <property type="protein sequence ID" value="RNF07859.1"/>
    <property type="molecule type" value="Genomic_DNA"/>
</dbReference>
<dbReference type="InterPro" id="IPR029063">
    <property type="entry name" value="SAM-dependent_MTases_sf"/>
</dbReference>
<dbReference type="GO" id="GO:0005730">
    <property type="term" value="C:nucleolus"/>
    <property type="evidence" value="ECO:0007669"/>
    <property type="project" value="TreeGrafter"/>
</dbReference>
<keyword evidence="6" id="KW-1185">Reference proteome</keyword>
<dbReference type="GO" id="GO:0016435">
    <property type="term" value="F:rRNA (guanine) methyltransferase activity"/>
    <property type="evidence" value="ECO:0007669"/>
    <property type="project" value="TreeGrafter"/>
</dbReference>
<organism evidence="5 6">
    <name type="scientific">Trypanosoma rangeli</name>
    <dbReference type="NCBI Taxonomy" id="5698"/>
    <lineage>
        <taxon>Eukaryota</taxon>
        <taxon>Discoba</taxon>
        <taxon>Euglenozoa</taxon>
        <taxon>Kinetoplastea</taxon>
        <taxon>Metakinetoplastina</taxon>
        <taxon>Trypanosomatida</taxon>
        <taxon>Trypanosomatidae</taxon>
        <taxon>Trypanosoma</taxon>
        <taxon>Herpetosoma</taxon>
    </lineage>
</organism>
<dbReference type="InterPro" id="IPR002877">
    <property type="entry name" value="RNA_MeTrfase_FtsJ_dom"/>
</dbReference>
<accession>A0A3R7L564</accession>
<evidence type="ECO:0000256" key="3">
    <source>
        <dbReference type="ARBA" id="ARBA00022691"/>
    </source>
</evidence>
<gene>
    <name evidence="5" type="ORF">TraAM80_03117</name>
</gene>
<dbReference type="OMA" id="WNCLGCG"/>
<dbReference type="GO" id="GO:0008650">
    <property type="term" value="F:rRNA (uridine-2'-O-)-methyltransferase activity"/>
    <property type="evidence" value="ECO:0007669"/>
    <property type="project" value="TreeGrafter"/>
</dbReference>
<protein>
    <submittedName>
        <fullName evidence="5">Putative FtsJ cell division protein</fullName>
        <ecNumber evidence="5">2.1.1.-</ecNumber>
    </submittedName>
</protein>
<keyword evidence="1 5" id="KW-0489">Methyltransferase</keyword>
<dbReference type="GO" id="GO:0030687">
    <property type="term" value="C:preribosome, large subunit precursor"/>
    <property type="evidence" value="ECO:0007669"/>
    <property type="project" value="TreeGrafter"/>
</dbReference>
<dbReference type="AlphaFoldDB" id="A0A3R7L564"/>
<dbReference type="Proteomes" id="UP000283634">
    <property type="component" value="Unassembled WGS sequence"/>
</dbReference>
<name>A0A3R7L564_TRYRA</name>
<comment type="caution">
    <text evidence="5">The sequence shown here is derived from an EMBL/GenBank/DDBJ whole genome shotgun (WGS) entry which is preliminary data.</text>
</comment>
<dbReference type="GO" id="GO:0000463">
    <property type="term" value="P:maturation of LSU-rRNA from tricistronic rRNA transcript (SSU-rRNA, 5.8S rRNA, LSU-rRNA)"/>
    <property type="evidence" value="ECO:0007669"/>
    <property type="project" value="TreeGrafter"/>
</dbReference>
<dbReference type="GeneID" id="40327050"/>
<evidence type="ECO:0000313" key="5">
    <source>
        <dbReference type="EMBL" id="RNF07859.1"/>
    </source>
</evidence>
<dbReference type="Pfam" id="PF01728">
    <property type="entry name" value="FtsJ"/>
    <property type="match status" value="1"/>
</dbReference>
<sequence>MYRCRSAHKLLELDAVFHIFAPPCCTVVDLAAAPGGFAEVALERMACAAATSAAGLQPVVVAFDNRPIEPMQGLLPVVCDINDHIRVMAHTSSLLRRLQGAGGGPGRDVHVVLHDGVSVVKAQSSFSVTYGQNQMALGALRLACSFFALPAHTTSARRTKTFVTKAMHSTHFNALLEACKRYFHCVHVHKPSDCRPEGPETYIVARDFSARRWLAEERRAKGLHPPLTLPPYREDVTSGRQIMWRCWGCCELCLGTSSCPLCVAAER</sequence>
<dbReference type="Gene3D" id="3.40.50.150">
    <property type="entry name" value="Vaccinia Virus protein VP39"/>
    <property type="match status" value="1"/>
</dbReference>
<dbReference type="PANTHER" id="PTHR10920:SF19">
    <property type="entry name" value="METHYLTRANSFERASE, PUTATIVE-RELATED"/>
    <property type="match status" value="1"/>
</dbReference>
<evidence type="ECO:0000259" key="4">
    <source>
        <dbReference type="Pfam" id="PF01728"/>
    </source>
</evidence>
<keyword evidence="5" id="KW-0131">Cell cycle</keyword>
<dbReference type="EC" id="2.1.1.-" evidence="5"/>